<feature type="transmembrane region" description="Helical" evidence="2">
    <location>
        <begin position="104"/>
        <end position="126"/>
    </location>
</feature>
<organism evidence="3 4">
    <name type="scientific">Nakamurella aerolata</name>
    <dbReference type="NCBI Taxonomy" id="1656892"/>
    <lineage>
        <taxon>Bacteria</taxon>
        <taxon>Bacillati</taxon>
        <taxon>Actinomycetota</taxon>
        <taxon>Actinomycetes</taxon>
        <taxon>Nakamurellales</taxon>
        <taxon>Nakamurellaceae</taxon>
        <taxon>Nakamurella</taxon>
    </lineage>
</organism>
<evidence type="ECO:0000256" key="1">
    <source>
        <dbReference type="SAM" id="MobiDB-lite"/>
    </source>
</evidence>
<evidence type="ECO:0000313" key="3">
    <source>
        <dbReference type="EMBL" id="NNG35961.1"/>
    </source>
</evidence>
<keyword evidence="2" id="KW-0472">Membrane</keyword>
<evidence type="ECO:0000256" key="2">
    <source>
        <dbReference type="SAM" id="Phobius"/>
    </source>
</evidence>
<name>A0A849AA24_9ACTN</name>
<dbReference type="InterPro" id="IPR034804">
    <property type="entry name" value="SQR/QFR_C/D"/>
</dbReference>
<feature type="transmembrane region" description="Helical" evidence="2">
    <location>
        <begin position="32"/>
        <end position="55"/>
    </location>
</feature>
<dbReference type="Gene3D" id="1.20.1300.10">
    <property type="entry name" value="Fumarate reductase/succinate dehydrogenase, transmembrane subunit"/>
    <property type="match status" value="1"/>
</dbReference>
<evidence type="ECO:0000313" key="4">
    <source>
        <dbReference type="Proteomes" id="UP000562984"/>
    </source>
</evidence>
<accession>A0A849AA24</accession>
<feature type="region of interest" description="Disordered" evidence="1">
    <location>
        <begin position="1"/>
        <end position="20"/>
    </location>
</feature>
<feature type="transmembrane region" description="Helical" evidence="2">
    <location>
        <begin position="61"/>
        <end position="83"/>
    </location>
</feature>
<dbReference type="Proteomes" id="UP000562984">
    <property type="component" value="Unassembled WGS sequence"/>
</dbReference>
<dbReference type="GO" id="GO:0016020">
    <property type="term" value="C:membrane"/>
    <property type="evidence" value="ECO:0007669"/>
    <property type="project" value="InterPro"/>
</dbReference>
<comment type="caution">
    <text evidence="3">The sequence shown here is derived from an EMBL/GenBank/DDBJ whole genome shotgun (WGS) entry which is preliminary data.</text>
</comment>
<keyword evidence="4" id="KW-1185">Reference proteome</keyword>
<reference evidence="3 4" key="1">
    <citation type="submission" date="2020-05" db="EMBL/GenBank/DDBJ databases">
        <title>Nakamurella sp. DB0629 isolated from air conditioner.</title>
        <authorList>
            <person name="Kim D.H."/>
            <person name="Kim D.-U."/>
        </authorList>
    </citation>
    <scope>NUCLEOTIDE SEQUENCE [LARGE SCALE GENOMIC DNA]</scope>
    <source>
        <strain evidence="3 4">DB0629</strain>
    </source>
</reference>
<feature type="compositionally biased region" description="Polar residues" evidence="1">
    <location>
        <begin position="1"/>
        <end position="13"/>
    </location>
</feature>
<proteinExistence type="predicted"/>
<keyword evidence="2" id="KW-1133">Transmembrane helix</keyword>
<sequence>MSPTRNAQPTASGQVRGAGPNWPRRAHRLAQVALFATVFLLVVGMVLARFAPAAFMRLTALYTELPVAVLQWLLASGVTYFLLDSLRLLLGQHWPAAARYRGGILRVMLALWLLLTLLLAVTVFWYPAQLAFGSNP</sequence>
<protein>
    <submittedName>
        <fullName evidence="3">Uncharacterized protein</fullName>
    </submittedName>
</protein>
<dbReference type="EMBL" id="JABEND010000004">
    <property type="protein sequence ID" value="NNG35961.1"/>
    <property type="molecule type" value="Genomic_DNA"/>
</dbReference>
<dbReference type="AlphaFoldDB" id="A0A849AA24"/>
<keyword evidence="2" id="KW-0812">Transmembrane</keyword>
<dbReference type="RefSeq" id="WP_171199636.1">
    <property type="nucleotide sequence ID" value="NZ_JABEND010000004.1"/>
</dbReference>
<gene>
    <name evidence="3" type="ORF">HKD39_09595</name>
</gene>